<feature type="compositionally biased region" description="Polar residues" evidence="2">
    <location>
        <begin position="517"/>
        <end position="529"/>
    </location>
</feature>
<feature type="compositionally biased region" description="Low complexity" evidence="2">
    <location>
        <begin position="506"/>
        <end position="516"/>
    </location>
</feature>
<protein>
    <submittedName>
        <fullName evidence="3">Trehalose-6-phosphate synthase</fullName>
    </submittedName>
</protein>
<gene>
    <name evidence="3" type="ORF">KTT_09920</name>
</gene>
<evidence type="ECO:0000256" key="2">
    <source>
        <dbReference type="SAM" id="MobiDB-lite"/>
    </source>
</evidence>
<dbReference type="GO" id="GO:0003825">
    <property type="term" value="F:alpha,alpha-trehalose-phosphate synthase (UDP-forming) activity"/>
    <property type="evidence" value="ECO:0007669"/>
    <property type="project" value="TreeGrafter"/>
</dbReference>
<dbReference type="SUPFAM" id="SSF53756">
    <property type="entry name" value="UDP-Glycosyltransferase/glycogen phosphorylase"/>
    <property type="match status" value="1"/>
</dbReference>
<sequence length="540" mass="60362">MPTRKTTKVPPPQLKHARRLIIASNRGPVEFQLSQDKSLKARRGAGGMVTALIDAGNRMEVTWVAMTMTEGDRLAAKQAQERGEALQSPLPGQNMHLHYVSVTKDAYRKYYEKISNELLWFLQHYMYDPTQDSASASQLQDAWTNGYTIANQALADAVNAEIEREEGVPVVMLQDYHLYLVPAMIRKKHPTIIMQQFIHIPWPDVRCWHFLPSNIAQAIYSGLVGNDIIGFQTERDARNFLEGARTLLDGAVVDFEEGAVWWQGHRTQARAYPISISVIEERKAINSAAGKRSAALLKPLFREHTIVRVDRVEPTKNIIRGFQAYEMVLEEHPDLHGKVVFLAFLVPSRQTLPMYRRFDMDVRAIIEDINNKYGTDDWVPIQAFFGNDRLRALAAMQSCDVLLVNPIIDGMNLVAKEGPVVNQKDGVLVLSRTAGAFQQLAKGSIPTSPTDVVETSQALYTALTLSPEERKQKATFARQAVERSDLNTWMVKQIQDINELLERSFAASSSTAGSATPPQSENNRVTPDSDSGIAIAAKPA</sequence>
<comment type="caution">
    <text evidence="3">The sequence shown here is derived from an EMBL/GenBank/DDBJ whole genome shotgun (WGS) entry which is preliminary data.</text>
</comment>
<dbReference type="CDD" id="cd03788">
    <property type="entry name" value="GT20_TPS"/>
    <property type="match status" value="1"/>
</dbReference>
<organism evidence="3 4">
    <name type="scientific">Tengunoibacter tsumagoiensis</name>
    <dbReference type="NCBI Taxonomy" id="2014871"/>
    <lineage>
        <taxon>Bacteria</taxon>
        <taxon>Bacillati</taxon>
        <taxon>Chloroflexota</taxon>
        <taxon>Ktedonobacteria</taxon>
        <taxon>Ktedonobacterales</taxon>
        <taxon>Dictyobacteraceae</taxon>
        <taxon>Tengunoibacter</taxon>
    </lineage>
</organism>
<dbReference type="EMBL" id="BIFR01000001">
    <property type="protein sequence ID" value="GCE11133.1"/>
    <property type="molecule type" value="Genomic_DNA"/>
</dbReference>
<dbReference type="Pfam" id="PF00982">
    <property type="entry name" value="Glyco_transf_20"/>
    <property type="match status" value="1"/>
</dbReference>
<dbReference type="RefSeq" id="WP_161975282.1">
    <property type="nucleotide sequence ID" value="NZ_BIFR01000001.1"/>
</dbReference>
<name>A0A401ZW69_9CHLR</name>
<dbReference type="InterPro" id="IPR001830">
    <property type="entry name" value="Glyco_trans_20"/>
</dbReference>
<keyword evidence="4" id="KW-1185">Reference proteome</keyword>
<evidence type="ECO:0000256" key="1">
    <source>
        <dbReference type="ARBA" id="ARBA00008799"/>
    </source>
</evidence>
<dbReference type="GO" id="GO:0004805">
    <property type="term" value="F:trehalose-phosphatase activity"/>
    <property type="evidence" value="ECO:0007669"/>
    <property type="project" value="TreeGrafter"/>
</dbReference>
<reference evidence="4" key="1">
    <citation type="submission" date="2018-12" db="EMBL/GenBank/DDBJ databases">
        <title>Tengunoibacter tsumagoiensis gen. nov., sp. nov., Dictyobacter kobayashii sp. nov., D. alpinus sp. nov., and D. joshuensis sp. nov. and description of Dictyobacteraceae fam. nov. within the order Ktedonobacterales isolated from Tengu-no-mugimeshi.</title>
        <authorList>
            <person name="Wang C.M."/>
            <person name="Zheng Y."/>
            <person name="Sakai Y."/>
            <person name="Toyoda A."/>
            <person name="Minakuchi Y."/>
            <person name="Abe K."/>
            <person name="Yokota A."/>
            <person name="Yabe S."/>
        </authorList>
    </citation>
    <scope>NUCLEOTIDE SEQUENCE [LARGE SCALE GENOMIC DNA]</scope>
    <source>
        <strain evidence="4">Uno3</strain>
    </source>
</reference>
<feature type="region of interest" description="Disordered" evidence="2">
    <location>
        <begin position="506"/>
        <end position="540"/>
    </location>
</feature>
<evidence type="ECO:0000313" key="3">
    <source>
        <dbReference type="EMBL" id="GCE11133.1"/>
    </source>
</evidence>
<evidence type="ECO:0000313" key="4">
    <source>
        <dbReference type="Proteomes" id="UP000287352"/>
    </source>
</evidence>
<dbReference type="GO" id="GO:0005829">
    <property type="term" value="C:cytosol"/>
    <property type="evidence" value="ECO:0007669"/>
    <property type="project" value="TreeGrafter"/>
</dbReference>
<dbReference type="AlphaFoldDB" id="A0A401ZW69"/>
<accession>A0A401ZW69</accession>
<dbReference type="Proteomes" id="UP000287352">
    <property type="component" value="Unassembled WGS sequence"/>
</dbReference>
<dbReference type="GO" id="GO:0005992">
    <property type="term" value="P:trehalose biosynthetic process"/>
    <property type="evidence" value="ECO:0007669"/>
    <property type="project" value="InterPro"/>
</dbReference>
<dbReference type="PANTHER" id="PTHR10788">
    <property type="entry name" value="TREHALOSE-6-PHOSPHATE SYNTHASE"/>
    <property type="match status" value="1"/>
</dbReference>
<proteinExistence type="inferred from homology"/>
<dbReference type="Gene3D" id="3.40.50.2000">
    <property type="entry name" value="Glycogen Phosphorylase B"/>
    <property type="match status" value="2"/>
</dbReference>
<dbReference type="PANTHER" id="PTHR10788:SF106">
    <property type="entry name" value="BCDNA.GH08860"/>
    <property type="match status" value="1"/>
</dbReference>
<comment type="similarity">
    <text evidence="1">Belongs to the glycosyltransferase 20 family.</text>
</comment>